<protein>
    <submittedName>
        <fullName evidence="1">Uncharacterized protein</fullName>
    </submittedName>
</protein>
<reference evidence="1 2" key="1">
    <citation type="journal article" date="2020" name="ISME J.">
        <title>Uncovering the hidden diversity of litter-decomposition mechanisms in mushroom-forming fungi.</title>
        <authorList>
            <person name="Floudas D."/>
            <person name="Bentzer J."/>
            <person name="Ahren D."/>
            <person name="Johansson T."/>
            <person name="Persson P."/>
            <person name="Tunlid A."/>
        </authorList>
    </citation>
    <scope>NUCLEOTIDE SEQUENCE [LARGE SCALE GENOMIC DNA]</scope>
    <source>
        <strain evidence="1 2">CBS 406.79</strain>
    </source>
</reference>
<dbReference type="EMBL" id="JAACJN010000010">
    <property type="protein sequence ID" value="KAF5391382.1"/>
    <property type="molecule type" value="Genomic_DNA"/>
</dbReference>
<accession>A0A8H5HXR9</accession>
<sequence>MALAGARAAAKAQHILLKGIPILATTADIRRMLARHDLPGVTDVAILYEGFAPKKEALITHSRPAFVGHNLRELVNATLSGSFITSEAVDYSESGVPSSSFGTGPRAGMDNEGRNVLLSYFPSAMDLSHLVPILDKYQLVNRKDAYFSPCQDGLGIRGVSNG</sequence>
<dbReference type="OrthoDB" id="5541797at2759"/>
<evidence type="ECO:0000313" key="2">
    <source>
        <dbReference type="Proteomes" id="UP000518752"/>
    </source>
</evidence>
<dbReference type="AlphaFoldDB" id="A0A8H5HXR9"/>
<dbReference type="Proteomes" id="UP000518752">
    <property type="component" value="Unassembled WGS sequence"/>
</dbReference>
<gene>
    <name evidence="1" type="ORF">D9757_001973</name>
</gene>
<organism evidence="1 2">
    <name type="scientific">Collybiopsis confluens</name>
    <dbReference type="NCBI Taxonomy" id="2823264"/>
    <lineage>
        <taxon>Eukaryota</taxon>
        <taxon>Fungi</taxon>
        <taxon>Dikarya</taxon>
        <taxon>Basidiomycota</taxon>
        <taxon>Agaricomycotina</taxon>
        <taxon>Agaricomycetes</taxon>
        <taxon>Agaricomycetidae</taxon>
        <taxon>Agaricales</taxon>
        <taxon>Marasmiineae</taxon>
        <taxon>Omphalotaceae</taxon>
        <taxon>Collybiopsis</taxon>
    </lineage>
</organism>
<comment type="caution">
    <text evidence="1">The sequence shown here is derived from an EMBL/GenBank/DDBJ whole genome shotgun (WGS) entry which is preliminary data.</text>
</comment>
<proteinExistence type="predicted"/>
<keyword evidence="2" id="KW-1185">Reference proteome</keyword>
<evidence type="ECO:0000313" key="1">
    <source>
        <dbReference type="EMBL" id="KAF5391382.1"/>
    </source>
</evidence>
<name>A0A8H5HXR9_9AGAR</name>